<dbReference type="CDD" id="cd18089">
    <property type="entry name" value="SPOUT_Trm10-like"/>
    <property type="match status" value="1"/>
</dbReference>
<keyword evidence="12" id="KW-1185">Reference proteome</keyword>
<protein>
    <recommendedName>
        <fullName evidence="2">tRNA (guanine(9)-N1)-methyltransferase</fullName>
        <ecNumber evidence="1">2.1.1.221</ecNumber>
    </recommendedName>
    <alternativeName>
        <fullName evidence="7">tRNA methyltransferase 10</fullName>
    </alternativeName>
    <alternativeName>
        <fullName evidence="6">tRNA(m1G9)-methyltransferase</fullName>
    </alternativeName>
</protein>
<dbReference type="InterPro" id="IPR028564">
    <property type="entry name" value="MT_TRM10-typ"/>
</dbReference>
<evidence type="ECO:0000256" key="2">
    <source>
        <dbReference type="ARBA" id="ARBA00020451"/>
    </source>
</evidence>
<dbReference type="GO" id="GO:0000049">
    <property type="term" value="F:tRNA binding"/>
    <property type="evidence" value="ECO:0007669"/>
    <property type="project" value="TreeGrafter"/>
</dbReference>
<comment type="catalytic activity">
    <reaction evidence="8">
        <text>guanosine(9) in tRNA + S-adenosyl-L-methionine = N(1)-methylguanosine(9) in tRNA + S-adenosyl-L-homocysteine + H(+)</text>
        <dbReference type="Rhea" id="RHEA:43156"/>
        <dbReference type="Rhea" id="RHEA-COMP:10367"/>
        <dbReference type="Rhea" id="RHEA-COMP:10368"/>
        <dbReference type="ChEBI" id="CHEBI:15378"/>
        <dbReference type="ChEBI" id="CHEBI:57856"/>
        <dbReference type="ChEBI" id="CHEBI:59789"/>
        <dbReference type="ChEBI" id="CHEBI:73542"/>
        <dbReference type="ChEBI" id="CHEBI:74269"/>
        <dbReference type="EC" id="2.1.1.221"/>
    </reaction>
</comment>
<feature type="compositionally biased region" description="Basic and acidic residues" evidence="9">
    <location>
        <begin position="77"/>
        <end position="89"/>
    </location>
</feature>
<feature type="region of interest" description="Disordered" evidence="9">
    <location>
        <begin position="135"/>
        <end position="182"/>
    </location>
</feature>
<keyword evidence="3 11" id="KW-0489">Methyltransferase</keyword>
<dbReference type="AlphaFoldDB" id="A0A420HRJ6"/>
<proteinExistence type="predicted"/>
<evidence type="ECO:0000256" key="4">
    <source>
        <dbReference type="ARBA" id="ARBA00022679"/>
    </source>
</evidence>
<feature type="domain" description="SAM-dependent MTase TRM10-type" evidence="10">
    <location>
        <begin position="178"/>
        <end position="484"/>
    </location>
</feature>
<gene>
    <name evidence="11" type="ORF">OnM2_054066</name>
</gene>
<dbReference type="Gene3D" id="3.40.1280.30">
    <property type="match status" value="1"/>
</dbReference>
<comment type="caution">
    <text evidence="11">The sequence shown here is derived from an EMBL/GenBank/DDBJ whole genome shotgun (WGS) entry which is preliminary data.</text>
</comment>
<dbReference type="PROSITE" id="PS51675">
    <property type="entry name" value="SAM_MT_TRM10"/>
    <property type="match status" value="1"/>
</dbReference>
<feature type="compositionally biased region" description="Low complexity" evidence="9">
    <location>
        <begin position="51"/>
        <end position="63"/>
    </location>
</feature>
<keyword evidence="4 11" id="KW-0808">Transferase</keyword>
<evidence type="ECO:0000313" key="12">
    <source>
        <dbReference type="Proteomes" id="UP000286134"/>
    </source>
</evidence>
<dbReference type="Proteomes" id="UP000286134">
    <property type="component" value="Unassembled WGS sequence"/>
</dbReference>
<evidence type="ECO:0000256" key="5">
    <source>
        <dbReference type="ARBA" id="ARBA00022691"/>
    </source>
</evidence>
<dbReference type="EMBL" id="MCFK01005455">
    <property type="protein sequence ID" value="RKF60075.1"/>
    <property type="molecule type" value="Genomic_DNA"/>
</dbReference>
<dbReference type="PANTHER" id="PTHR13563:SF13">
    <property type="entry name" value="TRNA METHYLTRANSFERASE 10 HOMOLOG A"/>
    <property type="match status" value="1"/>
</dbReference>
<sequence length="504" mass="57513">MAAHTIELDENNRPFKIRKLSDTTKSKESDTLIPCNLPIPDIELNKEQSPDNQNNKNDNNTINIEDDKNFIQSSAMRGEEDQKTPEVKISKNQLKKLKRRERWEETRELRRIKRREKHKEKQARKAQQRLAMATLLQQKDGDKRESSSESSSSSISNDNQDEDNTMTQKDNKQKGKKSKRSFLKPKQMPIGIILDVDFDELMTEKEIISLGSQLTRCYSLNKGAPYRVHLVISSWGGVLKSRFENVLASTHLQWTGVKFLENNDFVSAAKLLHDTMIKDRENLGGNLMPMKDQAHTQTKIDNPAVSSEAVESNINSYLSDFVLESNIDEKVSVKGNLEHLEHLENSKLSHQKTNEQSLPPEAKIESKSSYTEPFCHQELTPVSETPSIIYLTSDSPNTLTQLTPNTSYIIGGIVDKNRHKGLCYKRACERGIYTAKLPIGEYMKMQSRTVLAVNHVVEIMLKWLETKNWGEAFLQVIPKRKQAVLKNCKNIQGDCESGDNQNSE</sequence>
<keyword evidence="5" id="KW-0949">S-adenosyl-L-methionine</keyword>
<dbReference type="GO" id="GO:0052905">
    <property type="term" value="F:tRNA (guanosine(9)-N1)-methyltransferase activity"/>
    <property type="evidence" value="ECO:0007669"/>
    <property type="project" value="UniProtKB-EC"/>
</dbReference>
<dbReference type="InterPro" id="IPR007356">
    <property type="entry name" value="tRNA_m1G_MeTrfase_euk"/>
</dbReference>
<feature type="compositionally biased region" description="Low complexity" evidence="9">
    <location>
        <begin position="148"/>
        <end position="158"/>
    </location>
</feature>
<dbReference type="STRING" id="212602.A0A420HRJ6"/>
<dbReference type="GO" id="GO:0005634">
    <property type="term" value="C:nucleus"/>
    <property type="evidence" value="ECO:0007669"/>
    <property type="project" value="TreeGrafter"/>
</dbReference>
<organism evidence="11 12">
    <name type="scientific">Erysiphe neolycopersici</name>
    <dbReference type="NCBI Taxonomy" id="212602"/>
    <lineage>
        <taxon>Eukaryota</taxon>
        <taxon>Fungi</taxon>
        <taxon>Dikarya</taxon>
        <taxon>Ascomycota</taxon>
        <taxon>Pezizomycotina</taxon>
        <taxon>Leotiomycetes</taxon>
        <taxon>Erysiphales</taxon>
        <taxon>Erysiphaceae</taxon>
        <taxon>Erysiphe</taxon>
    </lineage>
</organism>
<evidence type="ECO:0000256" key="1">
    <source>
        <dbReference type="ARBA" id="ARBA00012797"/>
    </source>
</evidence>
<name>A0A420HRJ6_9PEZI</name>
<feature type="region of interest" description="Disordered" evidence="9">
    <location>
        <begin position="19"/>
        <end position="103"/>
    </location>
</feature>
<dbReference type="GO" id="GO:0002939">
    <property type="term" value="P:tRNA N1-guanine methylation"/>
    <property type="evidence" value="ECO:0007669"/>
    <property type="project" value="TreeGrafter"/>
</dbReference>
<evidence type="ECO:0000256" key="7">
    <source>
        <dbReference type="ARBA" id="ARBA00032166"/>
    </source>
</evidence>
<evidence type="ECO:0000256" key="8">
    <source>
        <dbReference type="ARBA" id="ARBA00048434"/>
    </source>
</evidence>
<dbReference type="EC" id="2.1.1.221" evidence="1"/>
<evidence type="ECO:0000259" key="10">
    <source>
        <dbReference type="PROSITE" id="PS51675"/>
    </source>
</evidence>
<evidence type="ECO:0000256" key="6">
    <source>
        <dbReference type="ARBA" id="ARBA00031792"/>
    </source>
</evidence>
<evidence type="ECO:0000313" key="11">
    <source>
        <dbReference type="EMBL" id="RKF60075.1"/>
    </source>
</evidence>
<dbReference type="OrthoDB" id="278300at2759"/>
<feature type="compositionally biased region" description="Basic and acidic residues" evidence="9">
    <location>
        <begin position="19"/>
        <end position="30"/>
    </location>
</feature>
<dbReference type="PANTHER" id="PTHR13563">
    <property type="entry name" value="TRNA (GUANINE-9-) METHYLTRANSFERASE"/>
    <property type="match status" value="1"/>
</dbReference>
<evidence type="ECO:0000256" key="9">
    <source>
        <dbReference type="SAM" id="MobiDB-lite"/>
    </source>
</evidence>
<reference evidence="11 12" key="1">
    <citation type="journal article" date="2018" name="BMC Genomics">
        <title>Comparative genome analyses reveal sequence features reflecting distinct modes of host-adaptation between dicot and monocot powdery mildew.</title>
        <authorList>
            <person name="Wu Y."/>
            <person name="Ma X."/>
            <person name="Pan Z."/>
            <person name="Kale S.D."/>
            <person name="Song Y."/>
            <person name="King H."/>
            <person name="Zhang Q."/>
            <person name="Presley C."/>
            <person name="Deng X."/>
            <person name="Wei C.I."/>
            <person name="Xiao S."/>
        </authorList>
    </citation>
    <scope>NUCLEOTIDE SEQUENCE [LARGE SCALE GENOMIC DNA]</scope>
    <source>
        <strain evidence="11">UMSG2</strain>
    </source>
</reference>
<accession>A0A420HRJ6</accession>
<dbReference type="InterPro" id="IPR038459">
    <property type="entry name" value="MT_TRM10-typ_sf"/>
</dbReference>
<evidence type="ECO:0000256" key="3">
    <source>
        <dbReference type="ARBA" id="ARBA00022603"/>
    </source>
</evidence>